<dbReference type="EMBL" id="UGRY01000005">
    <property type="protein sequence ID" value="SUD48865.1"/>
    <property type="molecule type" value="Genomic_DNA"/>
</dbReference>
<organism evidence="1 2">
    <name type="scientific">Nocardia otitidiscaviarum</name>
    <dbReference type="NCBI Taxonomy" id="1823"/>
    <lineage>
        <taxon>Bacteria</taxon>
        <taxon>Bacillati</taxon>
        <taxon>Actinomycetota</taxon>
        <taxon>Actinomycetes</taxon>
        <taxon>Mycobacteriales</taxon>
        <taxon>Nocardiaceae</taxon>
        <taxon>Nocardia</taxon>
    </lineage>
</organism>
<protein>
    <submittedName>
        <fullName evidence="1">Uncharacterized protein</fullName>
    </submittedName>
</protein>
<reference evidence="1 2" key="1">
    <citation type="submission" date="2018-06" db="EMBL/GenBank/DDBJ databases">
        <authorList>
            <consortium name="Pathogen Informatics"/>
            <person name="Doyle S."/>
        </authorList>
    </citation>
    <scope>NUCLEOTIDE SEQUENCE [LARGE SCALE GENOMIC DNA]</scope>
    <source>
        <strain evidence="1 2">NCTC1934</strain>
    </source>
</reference>
<accession>A0A379JK59</accession>
<evidence type="ECO:0000313" key="2">
    <source>
        <dbReference type="Proteomes" id="UP000255467"/>
    </source>
</evidence>
<evidence type="ECO:0000313" key="1">
    <source>
        <dbReference type="EMBL" id="SUD48865.1"/>
    </source>
</evidence>
<dbReference type="Proteomes" id="UP000255467">
    <property type="component" value="Unassembled WGS sequence"/>
</dbReference>
<dbReference type="AlphaFoldDB" id="A0A379JK59"/>
<proteinExistence type="predicted"/>
<sequence>MTTGWADPPVVRVLNQPAGNPTTVEMHWCTAPEGAQWARVTFETVLAYRWSDFDLGDPRTDRDQFEFGLVRIAESELVDQLLNGADRLDPAEWYGGSMAKGDIRHYRIAFDDHGVYDIVCGGLHIAHTPEPPPQ</sequence>
<keyword evidence="2" id="KW-1185">Reference proteome</keyword>
<gene>
    <name evidence="1" type="ORF">NCTC1934_06209</name>
</gene>
<name>A0A379JK59_9NOCA</name>